<accession>A0A0C3KDW6</accession>
<gene>
    <name evidence="2" type="ORF">M407DRAFT_30714</name>
</gene>
<feature type="chain" id="PRO_5002166265" evidence="1">
    <location>
        <begin position="23"/>
        <end position="177"/>
    </location>
</feature>
<dbReference type="AlphaFoldDB" id="A0A0C3KDW6"/>
<name>A0A0C3KDW6_9AGAM</name>
<evidence type="ECO:0000256" key="1">
    <source>
        <dbReference type="SAM" id="SignalP"/>
    </source>
</evidence>
<evidence type="ECO:0000313" key="2">
    <source>
        <dbReference type="EMBL" id="KIO19643.1"/>
    </source>
</evidence>
<keyword evidence="3" id="KW-1185">Reference proteome</keyword>
<protein>
    <submittedName>
        <fullName evidence="2">Uncharacterized protein</fullName>
    </submittedName>
</protein>
<dbReference type="HOGENOM" id="CLU_131115_0_0_1"/>
<reference evidence="3" key="2">
    <citation type="submission" date="2015-01" db="EMBL/GenBank/DDBJ databases">
        <title>Evolutionary Origins and Diversification of the Mycorrhizal Mutualists.</title>
        <authorList>
            <consortium name="DOE Joint Genome Institute"/>
            <consortium name="Mycorrhizal Genomics Consortium"/>
            <person name="Kohler A."/>
            <person name="Kuo A."/>
            <person name="Nagy L.G."/>
            <person name="Floudas D."/>
            <person name="Copeland A."/>
            <person name="Barry K.W."/>
            <person name="Cichocki N."/>
            <person name="Veneault-Fourrey C."/>
            <person name="LaButti K."/>
            <person name="Lindquist E.A."/>
            <person name="Lipzen A."/>
            <person name="Lundell T."/>
            <person name="Morin E."/>
            <person name="Murat C."/>
            <person name="Riley R."/>
            <person name="Ohm R."/>
            <person name="Sun H."/>
            <person name="Tunlid A."/>
            <person name="Henrissat B."/>
            <person name="Grigoriev I.V."/>
            <person name="Hibbett D.S."/>
            <person name="Martin F."/>
        </authorList>
    </citation>
    <scope>NUCLEOTIDE SEQUENCE [LARGE SCALE GENOMIC DNA]</scope>
    <source>
        <strain evidence="3">MUT 4182</strain>
    </source>
</reference>
<dbReference type="EMBL" id="KN823211">
    <property type="protein sequence ID" value="KIO19643.1"/>
    <property type="molecule type" value="Genomic_DNA"/>
</dbReference>
<dbReference type="OrthoDB" id="2863512at2759"/>
<dbReference type="Proteomes" id="UP000054248">
    <property type="component" value="Unassembled WGS sequence"/>
</dbReference>
<reference evidence="2 3" key="1">
    <citation type="submission" date="2014-04" db="EMBL/GenBank/DDBJ databases">
        <authorList>
            <consortium name="DOE Joint Genome Institute"/>
            <person name="Kuo A."/>
            <person name="Girlanda M."/>
            <person name="Perotto S."/>
            <person name="Kohler A."/>
            <person name="Nagy L.G."/>
            <person name="Floudas D."/>
            <person name="Copeland A."/>
            <person name="Barry K.W."/>
            <person name="Cichocki N."/>
            <person name="Veneault-Fourrey C."/>
            <person name="LaButti K."/>
            <person name="Lindquist E.A."/>
            <person name="Lipzen A."/>
            <person name="Lundell T."/>
            <person name="Morin E."/>
            <person name="Murat C."/>
            <person name="Sun H."/>
            <person name="Tunlid A."/>
            <person name="Henrissat B."/>
            <person name="Grigoriev I.V."/>
            <person name="Hibbett D.S."/>
            <person name="Martin F."/>
            <person name="Nordberg H.P."/>
            <person name="Cantor M.N."/>
            <person name="Hua S.X."/>
        </authorList>
    </citation>
    <scope>NUCLEOTIDE SEQUENCE [LARGE SCALE GENOMIC DNA]</scope>
    <source>
        <strain evidence="2 3">MUT 4182</strain>
    </source>
</reference>
<proteinExistence type="predicted"/>
<keyword evidence="1" id="KW-0732">Signal</keyword>
<sequence>MKGPTIYLAAFAFLSTFISAAAVPHVASPGEVLAKRGGEVNYLANCIIRNPAYVTINYHASYIAWYSNVDNSLSGNDTPESLSNEYRDWAAGGEYLLWEGQQQNIYFPDSGVSVQTHIEGDGQSRAFTAWAGWAQRTSDGKTFNCYKDNGRQLFSINRGHHYGVPNTLTCNGIYWCV</sequence>
<feature type="signal peptide" evidence="1">
    <location>
        <begin position="1"/>
        <end position="22"/>
    </location>
</feature>
<organism evidence="2 3">
    <name type="scientific">Tulasnella calospora MUT 4182</name>
    <dbReference type="NCBI Taxonomy" id="1051891"/>
    <lineage>
        <taxon>Eukaryota</taxon>
        <taxon>Fungi</taxon>
        <taxon>Dikarya</taxon>
        <taxon>Basidiomycota</taxon>
        <taxon>Agaricomycotina</taxon>
        <taxon>Agaricomycetes</taxon>
        <taxon>Cantharellales</taxon>
        <taxon>Tulasnellaceae</taxon>
        <taxon>Tulasnella</taxon>
    </lineage>
</organism>
<evidence type="ECO:0000313" key="3">
    <source>
        <dbReference type="Proteomes" id="UP000054248"/>
    </source>
</evidence>